<dbReference type="Pfam" id="PF03787">
    <property type="entry name" value="RAMPs"/>
    <property type="match status" value="1"/>
</dbReference>
<organism evidence="3 4">
    <name type="scientific">Candidatus Viridilinea halotolerans</name>
    <dbReference type="NCBI Taxonomy" id="2491704"/>
    <lineage>
        <taxon>Bacteria</taxon>
        <taxon>Bacillati</taxon>
        <taxon>Chloroflexota</taxon>
        <taxon>Chloroflexia</taxon>
        <taxon>Chloroflexales</taxon>
        <taxon>Chloroflexineae</taxon>
        <taxon>Oscillochloridaceae</taxon>
        <taxon>Candidatus Viridilinea</taxon>
    </lineage>
</organism>
<name>A0A426U280_9CHLR</name>
<proteinExistence type="predicted"/>
<sequence length="809" mass="89427">MRWSMLKLTFRMTLQSDYHIGAGYGQGSSIDSALQRDADGLPVVRGTTVTGLLREGLRFLVEEAALGASPQWQQFSQQMPASAQRGRAPLAGDWLFGSPQQSKRWRISSARPFGLAPTQELHVQGAHGAAHVRVDPATRRAEQRKLFVREEGDQRWEFHFSATLDEASPTCYAEALLLVAAARAVRALGAGRRRGRGACSIHLHALEGWPQPIQEEALLTAFEDYWLQGKIHALPVAAAPAILPPEIDATPTPLRLLLLVRLDEPLLIARRAEAGNQFESLNYIPGFALRGALAARLHATSGIGAPGSAGFALLTEAFYREGVCFDHLYPCANLDPSGHALTPTFPAPADLFVDELHPRDKQLVEHEHPHYGAAAAAGKDFRSTTEAATLRLETLPHFIAVHEDGLLCSPKQSSEMHVTLDERTGRAKDQNLFGYVVLDAGQYMLGEIHTNSATWAKLTRMANLPEVPAEGYSEPFELRLGKAHRRGYGKLTALLQRRDPTSPGLLAQLPLEQRVRDPSQPLTLTLLSDAILLDTWGRFQQGFAADWLSDLLQTPVALHEVAGQCGVTHTLRFATTRTIDGFYNHVGLPRSRDLALAAGSAVTIRLLDPPSLPELLARLRVLEREGIGVRRHEGFGRLVVNLPFYNGTNHRLSEAQITLPKALRPASALPEQHALHQDVDFRSRWHRYLDECEWTLLKALELAVVAQILQSDLLPANANAAWQHLCDYGHAEHLLGTGWSQREKASRFKQSIAVKNSKVKQDEDEDERIILKKILHELERLAQGSAQRWRLGAAMLAERLVQANEGGRS</sequence>
<dbReference type="Proteomes" id="UP000280307">
    <property type="component" value="Unassembled WGS sequence"/>
</dbReference>
<dbReference type="InterPro" id="IPR005537">
    <property type="entry name" value="RAMP_III_fam"/>
</dbReference>
<dbReference type="CDD" id="cd09726">
    <property type="entry name" value="RAMP_I_III"/>
    <property type="match status" value="1"/>
</dbReference>
<comment type="caution">
    <text evidence="3">The sequence shown here is derived from an EMBL/GenBank/DDBJ whole genome shotgun (WGS) entry which is preliminary data.</text>
</comment>
<keyword evidence="1" id="KW-0051">Antiviral defense</keyword>
<gene>
    <name evidence="3" type="ORF">EI684_08435</name>
</gene>
<dbReference type="EMBL" id="RSAS01000321">
    <property type="protein sequence ID" value="RRR73725.1"/>
    <property type="molecule type" value="Genomic_DNA"/>
</dbReference>
<dbReference type="PANTHER" id="PTHR35579:SF3">
    <property type="entry name" value="CRISPR SYSTEM CMS ENDORIBONUCLEASE CSM3"/>
    <property type="match status" value="1"/>
</dbReference>
<dbReference type="AlphaFoldDB" id="A0A426U280"/>
<evidence type="ECO:0000313" key="4">
    <source>
        <dbReference type="Proteomes" id="UP000280307"/>
    </source>
</evidence>
<feature type="domain" description="CRISPR type III-associated protein" evidence="2">
    <location>
        <begin position="12"/>
        <end position="199"/>
    </location>
</feature>
<dbReference type="PANTHER" id="PTHR35579">
    <property type="entry name" value="CRISPR SYSTEM CMS ENDORIBONUCLEASE CSM3"/>
    <property type="match status" value="1"/>
</dbReference>
<accession>A0A426U280</accession>
<evidence type="ECO:0000259" key="2">
    <source>
        <dbReference type="Pfam" id="PF03787"/>
    </source>
</evidence>
<evidence type="ECO:0000256" key="1">
    <source>
        <dbReference type="ARBA" id="ARBA00023118"/>
    </source>
</evidence>
<dbReference type="InterPro" id="IPR052216">
    <property type="entry name" value="CRISPR_Csm3_endoribonuclease"/>
</dbReference>
<evidence type="ECO:0000313" key="3">
    <source>
        <dbReference type="EMBL" id="RRR73725.1"/>
    </source>
</evidence>
<protein>
    <recommendedName>
        <fullName evidence="2">CRISPR type III-associated protein domain-containing protein</fullName>
    </recommendedName>
</protein>
<reference evidence="3 4" key="1">
    <citation type="submission" date="2018-12" db="EMBL/GenBank/DDBJ databases">
        <title>Genome Sequence of Candidatus Viridilinea halotolerans isolated from saline sulfide-rich spring.</title>
        <authorList>
            <person name="Grouzdev D.S."/>
            <person name="Burganskaya E.I."/>
            <person name="Krutkina M.S."/>
            <person name="Sukhacheva M.V."/>
            <person name="Gorlenko V.M."/>
        </authorList>
    </citation>
    <scope>NUCLEOTIDE SEQUENCE [LARGE SCALE GENOMIC DNA]</scope>
    <source>
        <strain evidence="3">Chok-6</strain>
    </source>
</reference>
<dbReference type="GO" id="GO:0051607">
    <property type="term" value="P:defense response to virus"/>
    <property type="evidence" value="ECO:0007669"/>
    <property type="project" value="UniProtKB-KW"/>
</dbReference>